<protein>
    <submittedName>
        <fullName evidence="1">Uncharacterized protein</fullName>
    </submittedName>
</protein>
<dbReference type="Proteomes" id="UP000042997">
    <property type="component" value="Unassembled WGS sequence"/>
</dbReference>
<sequence length="109" mass="12359">MTTLQALNPIDFGPARHGVHIFDHEDDWGWTAYGHHEPSRIVAAINALSRDNGVTEELHEAFDVADLVNGIQRRWANNIRTHDDYDGYVSWDWCDESDPGAEPITFVCP</sequence>
<gene>
    <name evidence="1" type="ORF">RHRU231_450112</name>
</gene>
<name>A0A098BL33_9NOCA</name>
<organism evidence="1 2">
    <name type="scientific">Rhodococcus ruber</name>
    <dbReference type="NCBI Taxonomy" id="1830"/>
    <lineage>
        <taxon>Bacteria</taxon>
        <taxon>Bacillati</taxon>
        <taxon>Actinomycetota</taxon>
        <taxon>Actinomycetes</taxon>
        <taxon>Mycobacteriales</taxon>
        <taxon>Nocardiaceae</taxon>
        <taxon>Rhodococcus</taxon>
    </lineage>
</organism>
<evidence type="ECO:0000313" key="1">
    <source>
        <dbReference type="EMBL" id="CDZ88945.1"/>
    </source>
</evidence>
<dbReference type="AlphaFoldDB" id="A0A098BL33"/>
<dbReference type="RefSeq" id="WP_040272008.1">
    <property type="nucleotide sequence ID" value="NZ_JAPWIU010000058.1"/>
</dbReference>
<proteinExistence type="predicted"/>
<reference evidence="1 2" key="1">
    <citation type="journal article" date="2014" name="Genome Announc.">
        <title>Draft Genome Sequence of Propane- and Butane-Oxidizing Actinobacterium Rhodococcus ruber IEGM 231.</title>
        <authorList>
            <person name="Ivshina I.B."/>
            <person name="Kuyukina M.S."/>
            <person name="Krivoruchko A.V."/>
            <person name="Barbe V."/>
            <person name="Fischer C."/>
        </authorList>
    </citation>
    <scope>NUCLEOTIDE SEQUENCE [LARGE SCALE GENOMIC DNA]</scope>
</reference>
<evidence type="ECO:0000313" key="2">
    <source>
        <dbReference type="Proteomes" id="UP000042997"/>
    </source>
</evidence>
<dbReference type="EMBL" id="CCSD01000056">
    <property type="protein sequence ID" value="CDZ88945.1"/>
    <property type="molecule type" value="Genomic_DNA"/>
</dbReference>
<accession>A0A098BL33</accession>